<evidence type="ECO:0000313" key="8">
    <source>
        <dbReference type="Proteomes" id="UP000320735"/>
    </source>
</evidence>
<dbReference type="PANTHER" id="PTHR19848:SF8">
    <property type="entry name" value="F-BOX AND WD REPEAT DOMAIN CONTAINING 7"/>
    <property type="match status" value="1"/>
</dbReference>
<evidence type="ECO:0000256" key="4">
    <source>
        <dbReference type="SAM" id="MobiDB-lite"/>
    </source>
</evidence>
<keyword evidence="5" id="KW-0812">Transmembrane</keyword>
<gene>
    <name evidence="7" type="primary">blaR1_1</name>
    <name evidence="7" type="ORF">CA54_02200</name>
</gene>
<dbReference type="CDD" id="cd07341">
    <property type="entry name" value="M56_BlaR1_MecR1_like"/>
    <property type="match status" value="1"/>
</dbReference>
<reference evidence="7 8" key="1">
    <citation type="submission" date="2019-02" db="EMBL/GenBank/DDBJ databases">
        <title>Deep-cultivation of Planctomycetes and their phenomic and genomic characterization uncovers novel biology.</title>
        <authorList>
            <person name="Wiegand S."/>
            <person name="Jogler M."/>
            <person name="Boedeker C."/>
            <person name="Pinto D."/>
            <person name="Vollmers J."/>
            <person name="Rivas-Marin E."/>
            <person name="Kohn T."/>
            <person name="Peeters S.H."/>
            <person name="Heuer A."/>
            <person name="Rast P."/>
            <person name="Oberbeckmann S."/>
            <person name="Bunk B."/>
            <person name="Jeske O."/>
            <person name="Meyerdierks A."/>
            <person name="Storesund J.E."/>
            <person name="Kallscheuer N."/>
            <person name="Luecker S."/>
            <person name="Lage O.M."/>
            <person name="Pohl T."/>
            <person name="Merkel B.J."/>
            <person name="Hornburger P."/>
            <person name="Mueller R.-W."/>
            <person name="Bruemmer F."/>
            <person name="Labrenz M."/>
            <person name="Spormann A.M."/>
            <person name="Op Den Camp H."/>
            <person name="Overmann J."/>
            <person name="Amann R."/>
            <person name="Jetten M.S.M."/>
            <person name="Mascher T."/>
            <person name="Medema M.H."/>
            <person name="Devos D.P."/>
            <person name="Kaster A.-K."/>
            <person name="Ovreas L."/>
            <person name="Rohde M."/>
            <person name="Galperin M.Y."/>
            <person name="Jogler C."/>
        </authorList>
    </citation>
    <scope>NUCLEOTIDE SEQUENCE [LARGE SCALE GENOMIC DNA]</scope>
    <source>
        <strain evidence="7 8">CA54</strain>
    </source>
</reference>
<comment type="caution">
    <text evidence="7">The sequence shown here is derived from an EMBL/GenBank/DDBJ whole genome shotgun (WGS) entry which is preliminary data.</text>
</comment>
<dbReference type="InterPro" id="IPR001680">
    <property type="entry name" value="WD40_rpt"/>
</dbReference>
<feature type="transmembrane region" description="Helical" evidence="5">
    <location>
        <begin position="6"/>
        <end position="31"/>
    </location>
</feature>
<protein>
    <submittedName>
        <fullName evidence="7">Regulatory protein BlaR1</fullName>
    </submittedName>
</protein>
<dbReference type="SMART" id="SM00320">
    <property type="entry name" value="WD40"/>
    <property type="match status" value="9"/>
</dbReference>
<evidence type="ECO:0000259" key="6">
    <source>
        <dbReference type="Pfam" id="PF05569"/>
    </source>
</evidence>
<evidence type="ECO:0000256" key="3">
    <source>
        <dbReference type="PROSITE-ProRule" id="PRU00221"/>
    </source>
</evidence>
<dbReference type="InterPro" id="IPR015943">
    <property type="entry name" value="WD40/YVTN_repeat-like_dom_sf"/>
</dbReference>
<dbReference type="PROSITE" id="PS50294">
    <property type="entry name" value="WD_REPEATS_REGION"/>
    <property type="match status" value="1"/>
</dbReference>
<dbReference type="Proteomes" id="UP000320735">
    <property type="component" value="Unassembled WGS sequence"/>
</dbReference>
<keyword evidence="8" id="KW-1185">Reference proteome</keyword>
<dbReference type="Gene3D" id="2.130.10.10">
    <property type="entry name" value="YVTN repeat-like/Quinoprotein amine dehydrogenase"/>
    <property type="match status" value="4"/>
</dbReference>
<dbReference type="PROSITE" id="PS50082">
    <property type="entry name" value="WD_REPEATS_2"/>
    <property type="match status" value="2"/>
</dbReference>
<keyword evidence="5" id="KW-0472">Membrane</keyword>
<feature type="transmembrane region" description="Helical" evidence="5">
    <location>
        <begin position="43"/>
        <end position="61"/>
    </location>
</feature>
<evidence type="ECO:0000256" key="2">
    <source>
        <dbReference type="ARBA" id="ARBA00022737"/>
    </source>
</evidence>
<accession>A0A5C6BGX7</accession>
<evidence type="ECO:0000256" key="5">
    <source>
        <dbReference type="SAM" id="Phobius"/>
    </source>
</evidence>
<name>A0A5C6BGX7_9PLAN</name>
<feature type="repeat" description="WD" evidence="3">
    <location>
        <begin position="904"/>
        <end position="938"/>
    </location>
</feature>
<evidence type="ECO:0000256" key="1">
    <source>
        <dbReference type="ARBA" id="ARBA00022574"/>
    </source>
</evidence>
<feature type="transmembrane region" description="Helical" evidence="5">
    <location>
        <begin position="359"/>
        <end position="377"/>
    </location>
</feature>
<feature type="domain" description="Peptidase M56" evidence="6">
    <location>
        <begin position="126"/>
        <end position="343"/>
    </location>
</feature>
<feature type="transmembrane region" description="Helical" evidence="5">
    <location>
        <begin position="158"/>
        <end position="177"/>
    </location>
</feature>
<proteinExistence type="predicted"/>
<dbReference type="InterPro" id="IPR011044">
    <property type="entry name" value="Quino_amine_DH_bsu"/>
</dbReference>
<sequence>MLLNSTTLALVLEFTLKSSLLFLAAALAALLLRRQTSALRHRIWCLAFAAAVCLPLLSLIIPRFQLPILHPATDPAIAPIDVTVANDSPQGPTDLSELKFSTMAPTDSDTDEILPSPHPSDLDQPHVAQVLAQHASRNQDVAAIGVAPKSNSAAKWGLMIWSIGCVLAVFPLLLGAVRHERILSAAVIANDSDWQRELQDCANQLGLKRPIRLFIANDDTIPMTWGIFRPVVLLPSSCAQWNLQRRRVVLLHELAHIQRWDCPAQLVARVACAVYWFNPLAWYGLHRLRSECERACDDTVVNAGQRVIDYATELVDIAAAYRIPRMPEAVCMAGQCQLVERVASMLDPSRAHTPLTRRGALSTILATMALLMATAIIQPVTRIVTAEENAPPAADSTDNAKPTAETKRPTTDALGDPLPDAALLRMGTIRFRHPSSVVDMALSPDEKTVVSMDEEFIVWDAVTGKERWRGNTQDFGYRLPHAAYGNRAIVFAADSQTFYTPGRWNEIVAWNVATGDHEVIILKDEQPEPRRPLGHYSSLSIDMTRDGQMFAYGNKSRLAVSNNAGQVLYDIANNPENLIKPQDMNRDRLHAGGDFSYGRFSPDGTVLAVVNSESPKEIRLHEAKTGKELRRIPVTSLLVRLAFSPDSKQIVATERDSAVRLYEVATGEKLWDYKIELKNKAESYTSAVAFSPDAETIAVCAPIGSDHDIHLLRAADGKRFGKLIEHGWKPWAVAFTADSKTLFSSGWGGEIYRWDVATQKQLTLPGALRAGGASAASPDGTAVAFCDGEGTVHVLDLPGGGERQQLKIPGTYFSLLTFSPDSRQLAGAGVAGDQVQTTVWDLAASEVVHRWDWPKGHDTHSDFTDLCYSPDGQLLAAAVFRQDTGYIWNLTTGEQLAKLPHQEIHGLSFSPDNRTLVTAGWDKMVRFWSTETGEKLRDFNIGQLKDPKLEGDIRMHSVRYSPQSNLLATLHLDSLVRIWDADDLSLISEIDNEASFSQGGTGFSPDGQWYATGDRKGQVRLYDPLTGQIVWERGRHQDSTKARGFGGNGETLISSGDGVCYLWDLEPAELPLDKSVDELWKDLSGEDSPAAYRAIWALSKQPQATVKLFGKKLRAVEDVVDMSRVGLDLSDEEANRRKRLKRLMVAKKPRMETLPTVQRAISLLVQIGTPEAVALIEKLTIANNKAVNQSAKHALSRIEKR</sequence>
<dbReference type="OrthoDB" id="242699at2"/>
<evidence type="ECO:0000313" key="7">
    <source>
        <dbReference type="EMBL" id="TWU11413.1"/>
    </source>
</evidence>
<keyword evidence="1 3" id="KW-0853">WD repeat</keyword>
<dbReference type="EMBL" id="SJPP01000001">
    <property type="protein sequence ID" value="TWU11413.1"/>
    <property type="molecule type" value="Genomic_DNA"/>
</dbReference>
<feature type="repeat" description="WD" evidence="3">
    <location>
        <begin position="955"/>
        <end position="989"/>
    </location>
</feature>
<dbReference type="SUPFAM" id="SSF63829">
    <property type="entry name" value="Calcium-dependent phosphotriesterase"/>
    <property type="match status" value="1"/>
</dbReference>
<dbReference type="AlphaFoldDB" id="A0A5C6BGX7"/>
<dbReference type="SUPFAM" id="SSF82171">
    <property type="entry name" value="DPP6 N-terminal domain-like"/>
    <property type="match status" value="1"/>
</dbReference>
<dbReference type="RefSeq" id="WP_146369025.1">
    <property type="nucleotide sequence ID" value="NZ_SJPP01000001.1"/>
</dbReference>
<keyword evidence="5" id="KW-1133">Transmembrane helix</keyword>
<dbReference type="Pfam" id="PF05569">
    <property type="entry name" value="Peptidase_M56"/>
    <property type="match status" value="1"/>
</dbReference>
<organism evidence="7 8">
    <name type="scientific">Symmachiella macrocystis</name>
    <dbReference type="NCBI Taxonomy" id="2527985"/>
    <lineage>
        <taxon>Bacteria</taxon>
        <taxon>Pseudomonadati</taxon>
        <taxon>Planctomycetota</taxon>
        <taxon>Planctomycetia</taxon>
        <taxon>Planctomycetales</taxon>
        <taxon>Planctomycetaceae</taxon>
        <taxon>Symmachiella</taxon>
    </lineage>
</organism>
<keyword evidence="2" id="KW-0677">Repeat</keyword>
<feature type="region of interest" description="Disordered" evidence="4">
    <location>
        <begin position="389"/>
        <end position="417"/>
    </location>
</feature>
<dbReference type="InterPro" id="IPR008756">
    <property type="entry name" value="Peptidase_M56"/>
</dbReference>
<dbReference type="SUPFAM" id="SSF50969">
    <property type="entry name" value="YVTN repeat-like/Quinoprotein amine dehydrogenase"/>
    <property type="match status" value="1"/>
</dbReference>
<dbReference type="PANTHER" id="PTHR19848">
    <property type="entry name" value="WD40 REPEAT PROTEIN"/>
    <property type="match status" value="1"/>
</dbReference>
<dbReference type="Pfam" id="PF00400">
    <property type="entry name" value="WD40"/>
    <property type="match status" value="2"/>
</dbReference>